<dbReference type="EMBL" id="JAUSWC010000016">
    <property type="protein sequence ID" value="MDQ0489478.1"/>
    <property type="molecule type" value="Genomic_DNA"/>
</dbReference>
<dbReference type="RefSeq" id="WP_019524863.1">
    <property type="nucleotide sequence ID" value="NZ_JAUSWC010000016.1"/>
</dbReference>
<dbReference type="GO" id="GO:0016829">
    <property type="term" value="F:lyase activity"/>
    <property type="evidence" value="ECO:0007669"/>
    <property type="project" value="UniProtKB-KW"/>
</dbReference>
<evidence type="ECO:0000313" key="2">
    <source>
        <dbReference type="EMBL" id="MDQ0489478.1"/>
    </source>
</evidence>
<dbReference type="Gene3D" id="3.30.530.20">
    <property type="match status" value="2"/>
</dbReference>
<evidence type="ECO:0000313" key="3">
    <source>
        <dbReference type="Proteomes" id="UP001236795"/>
    </source>
</evidence>
<dbReference type="InterPro" id="IPR023393">
    <property type="entry name" value="START-like_dom_sf"/>
</dbReference>
<dbReference type="Pfam" id="PF03364">
    <property type="entry name" value="Polyketide_cyc"/>
    <property type="match status" value="1"/>
</dbReference>
<name>A0ABU0KJ91_9ACTN</name>
<evidence type="ECO:0000259" key="1">
    <source>
        <dbReference type="Pfam" id="PF03364"/>
    </source>
</evidence>
<dbReference type="CDD" id="cd08861">
    <property type="entry name" value="OtcD1_ARO-CYC_like"/>
    <property type="match status" value="2"/>
</dbReference>
<gene>
    <name evidence="2" type="ORF">QO019_004355</name>
</gene>
<dbReference type="Proteomes" id="UP001236795">
    <property type="component" value="Unassembled WGS sequence"/>
</dbReference>
<reference evidence="2 3" key="1">
    <citation type="submission" date="2023-07" db="EMBL/GenBank/DDBJ databases">
        <title>Genomic Encyclopedia of Type Strains, Phase IV (KMG-IV): sequencing the most valuable type-strain genomes for metagenomic binning, comparative biology and taxonomic classification.</title>
        <authorList>
            <person name="Goeker M."/>
        </authorList>
    </citation>
    <scope>NUCLEOTIDE SEQUENCE [LARGE SCALE GENOMIC DNA]</scope>
    <source>
        <strain evidence="2 3">DSM 40573</strain>
    </source>
</reference>
<proteinExistence type="predicted"/>
<dbReference type="InterPro" id="IPR005031">
    <property type="entry name" value="COQ10_START"/>
</dbReference>
<keyword evidence="2" id="KW-0456">Lyase</keyword>
<dbReference type="SUPFAM" id="SSF55961">
    <property type="entry name" value="Bet v1-like"/>
    <property type="match status" value="2"/>
</dbReference>
<accession>A0ABU0KJ91</accession>
<protein>
    <submittedName>
        <fullName evidence="2">Aromatase</fullName>
        <ecNumber evidence="2">4.2.1.-</ecNumber>
    </submittedName>
</protein>
<keyword evidence="3" id="KW-1185">Reference proteome</keyword>
<dbReference type="EC" id="4.2.1.-" evidence="2"/>
<feature type="domain" description="Coenzyme Q-binding protein COQ10 START" evidence="1">
    <location>
        <begin position="15"/>
        <end position="126"/>
    </location>
</feature>
<organism evidence="2 3">
    <name type="scientific">Streptomyces thermodiastaticus</name>
    <dbReference type="NCBI Taxonomy" id="44061"/>
    <lineage>
        <taxon>Bacteria</taxon>
        <taxon>Bacillati</taxon>
        <taxon>Actinomycetota</taxon>
        <taxon>Actinomycetes</taxon>
        <taxon>Kitasatosporales</taxon>
        <taxon>Streptomycetaceae</taxon>
        <taxon>Streptomyces</taxon>
    </lineage>
</organism>
<comment type="caution">
    <text evidence="2">The sequence shown here is derived from an EMBL/GenBank/DDBJ whole genome shotgun (WGS) entry which is preliminary data.</text>
</comment>
<sequence length="352" mass="38631">MSEPDRRSAVHTADIAAEPREAYRLIADVLHWPLLFSPCVWSQVLETGTVEPAAPVAAARPVPPARPPGGSTVTSERIRLWAVVGSDVRSWVSRRTLDADALRIDFRQQQPSPPITEMRGHWQFEEPVTAGSHARLLLGHAWATAGPDPTAGDRIEAALDSNSEREIAAVKNWAERPQSTDELIFSFSDEVLVDGPLDKVYDFLYRADLWPERLPHVTALDLQTEPESAAAAGAEIQTMDMETRAPDGSVHPTQSVRLCFRDRQIVYKQTSVPRGLLGHSGEWLLNETPRGTLVTARHSVALDPDAIGEVLGTGTDLALARTRVREALGGNSRRTLEQARRHVEAAGRAAVR</sequence>